<feature type="compositionally biased region" description="Basic and acidic residues" evidence="1">
    <location>
        <begin position="152"/>
        <end position="166"/>
    </location>
</feature>
<dbReference type="AlphaFoldDB" id="A0A176VNB6"/>
<protein>
    <submittedName>
        <fullName evidence="2">Uncharacterized protein</fullName>
    </submittedName>
</protein>
<name>A0A176VNB6_MARPO</name>
<reference evidence="2" key="1">
    <citation type="submission" date="2016-03" db="EMBL/GenBank/DDBJ databases">
        <title>Mechanisms controlling the formation of the plant cell surface in tip-growing cells are functionally conserved among land plants.</title>
        <authorList>
            <person name="Honkanen S."/>
            <person name="Jones V.A."/>
            <person name="Morieri G."/>
            <person name="Champion C."/>
            <person name="Hetherington A.J."/>
            <person name="Kelly S."/>
            <person name="Saint-Marcoux D."/>
            <person name="Proust H."/>
            <person name="Prescott H."/>
            <person name="Dolan L."/>
        </authorList>
    </citation>
    <scope>NUCLEOTIDE SEQUENCE [LARGE SCALE GENOMIC DNA]</scope>
    <source>
        <tissue evidence="2">Whole gametophyte</tissue>
    </source>
</reference>
<feature type="region of interest" description="Disordered" evidence="1">
    <location>
        <begin position="122"/>
        <end position="196"/>
    </location>
</feature>
<accession>A0A176VNB6</accession>
<dbReference type="Proteomes" id="UP000077202">
    <property type="component" value="Unassembled WGS sequence"/>
</dbReference>
<proteinExistence type="predicted"/>
<feature type="compositionally biased region" description="Basic residues" evidence="1">
    <location>
        <begin position="130"/>
        <end position="143"/>
    </location>
</feature>
<gene>
    <name evidence="2" type="ORF">AXG93_3988s1090</name>
</gene>
<dbReference type="EMBL" id="LVLJ01003317">
    <property type="protein sequence ID" value="OAE21903.1"/>
    <property type="molecule type" value="Genomic_DNA"/>
</dbReference>
<evidence type="ECO:0000313" key="3">
    <source>
        <dbReference type="Proteomes" id="UP000077202"/>
    </source>
</evidence>
<evidence type="ECO:0000313" key="2">
    <source>
        <dbReference type="EMBL" id="OAE21903.1"/>
    </source>
</evidence>
<comment type="caution">
    <text evidence="2">The sequence shown here is derived from an EMBL/GenBank/DDBJ whole genome shotgun (WGS) entry which is preliminary data.</text>
</comment>
<keyword evidence="3" id="KW-1185">Reference proteome</keyword>
<feature type="compositionally biased region" description="Basic and acidic residues" evidence="1">
    <location>
        <begin position="185"/>
        <end position="196"/>
    </location>
</feature>
<organism evidence="2 3">
    <name type="scientific">Marchantia polymorpha subsp. ruderalis</name>
    <dbReference type="NCBI Taxonomy" id="1480154"/>
    <lineage>
        <taxon>Eukaryota</taxon>
        <taxon>Viridiplantae</taxon>
        <taxon>Streptophyta</taxon>
        <taxon>Embryophyta</taxon>
        <taxon>Marchantiophyta</taxon>
        <taxon>Marchantiopsida</taxon>
        <taxon>Marchantiidae</taxon>
        <taxon>Marchantiales</taxon>
        <taxon>Marchantiaceae</taxon>
        <taxon>Marchantia</taxon>
    </lineage>
</organism>
<feature type="compositionally biased region" description="Basic and acidic residues" evidence="1">
    <location>
        <begin position="33"/>
        <end position="42"/>
    </location>
</feature>
<evidence type="ECO:0000256" key="1">
    <source>
        <dbReference type="SAM" id="MobiDB-lite"/>
    </source>
</evidence>
<sequence length="248" mass="27841">MEISGQISPFLKALKAFQHRIQQYCQKDRDWIETETETEGKSDGASQPAPISQQRRVRIGDYLNRMETAVPPYRNSTYEYRTIAVCIEGHLKFLSESDQKDSRSSCQIWTYWLSGILTRRSGGKPPGRAGRNRHVRHSHRVAKRPGGTLPGRDGRDRRMAAKERPSLHGVSSKALVVNGDPADPDADHLRPVGGSERTHFGCLHEKRRVGWTDGRKVNAEAGWRAGVRSGLWRSSFEATVRQAARGAS</sequence>
<feature type="region of interest" description="Disordered" evidence="1">
    <location>
        <begin position="33"/>
        <end position="53"/>
    </location>
</feature>